<feature type="domain" description="Helicase-associated" evidence="1">
    <location>
        <begin position="111"/>
        <end position="175"/>
    </location>
</feature>
<protein>
    <recommendedName>
        <fullName evidence="1">Helicase-associated domain-containing protein</fullName>
    </recommendedName>
</protein>
<evidence type="ECO:0000313" key="2">
    <source>
        <dbReference type="EMBL" id="CAJ1966103.1"/>
    </source>
</evidence>
<sequence>MNLFHEDNMNYLLEPTPLDTSRMKHVEKVSLFDVSLSGSYLEDLQPLLSLQSTNPKFPKFDFSDYAKFDEKIQPSHWYYFADKVWSEEPYDNQDKAEGRHVNFRSQHLDLWDKRYQQLVQFKAELSHCNVPLNYKTNPCLSNWTKRQRHQYRLKMEGRHTTLTEERQVMLENLGFVWDSHAAAWNERWEQLRDFRLEHGHSRVPKNYPKNQPLAIWVKCQRRQFRLWSQNKRSNITRERVERLKDLDFVFNPRCNIRAAW</sequence>
<dbReference type="EMBL" id="CAKOGP040002258">
    <property type="protein sequence ID" value="CAJ1966103.1"/>
    <property type="molecule type" value="Genomic_DNA"/>
</dbReference>
<proteinExistence type="predicted"/>
<dbReference type="Proteomes" id="UP001295423">
    <property type="component" value="Unassembled WGS sequence"/>
</dbReference>
<evidence type="ECO:0000259" key="1">
    <source>
        <dbReference type="Pfam" id="PF03457"/>
    </source>
</evidence>
<keyword evidence="3" id="KW-1185">Reference proteome</keyword>
<dbReference type="InterPro" id="IPR005114">
    <property type="entry name" value="Helicase_assoc"/>
</dbReference>
<dbReference type="AlphaFoldDB" id="A0AAD2JN06"/>
<accession>A0AAD2JN06</accession>
<dbReference type="Gene3D" id="6.10.140.530">
    <property type="match status" value="2"/>
</dbReference>
<name>A0AAD2JN06_9STRA</name>
<dbReference type="PANTHER" id="PTHR33418">
    <property type="entry name" value="HELICASE-ASSOCIATED"/>
    <property type="match status" value="1"/>
</dbReference>
<gene>
    <name evidence="2" type="ORF">CYCCA115_LOCUS21686</name>
</gene>
<reference evidence="2" key="1">
    <citation type="submission" date="2023-08" db="EMBL/GenBank/DDBJ databases">
        <authorList>
            <person name="Audoor S."/>
            <person name="Bilcke G."/>
        </authorList>
    </citation>
    <scope>NUCLEOTIDE SEQUENCE</scope>
</reference>
<comment type="caution">
    <text evidence="2">The sequence shown here is derived from an EMBL/GenBank/DDBJ whole genome shotgun (WGS) entry which is preliminary data.</text>
</comment>
<dbReference type="PANTHER" id="PTHR33418:SF1">
    <property type="entry name" value="HELICASE-ASSOCIATED DOMAIN-CONTAINING PROTEIN"/>
    <property type="match status" value="1"/>
</dbReference>
<organism evidence="2 3">
    <name type="scientific">Cylindrotheca closterium</name>
    <dbReference type="NCBI Taxonomy" id="2856"/>
    <lineage>
        <taxon>Eukaryota</taxon>
        <taxon>Sar</taxon>
        <taxon>Stramenopiles</taxon>
        <taxon>Ochrophyta</taxon>
        <taxon>Bacillariophyta</taxon>
        <taxon>Bacillariophyceae</taxon>
        <taxon>Bacillariophycidae</taxon>
        <taxon>Bacillariales</taxon>
        <taxon>Bacillariaceae</taxon>
        <taxon>Cylindrotheca</taxon>
    </lineage>
</organism>
<evidence type="ECO:0000313" key="3">
    <source>
        <dbReference type="Proteomes" id="UP001295423"/>
    </source>
</evidence>
<feature type="domain" description="Helicase-associated" evidence="1">
    <location>
        <begin position="181"/>
        <end position="248"/>
    </location>
</feature>
<dbReference type="Pfam" id="PF03457">
    <property type="entry name" value="HA"/>
    <property type="match status" value="2"/>
</dbReference>